<dbReference type="GO" id="GO:0004021">
    <property type="term" value="F:L-alanine:2-oxoglutarate aminotransferase activity"/>
    <property type="evidence" value="ECO:0007669"/>
    <property type="project" value="UniProtKB-EC"/>
</dbReference>
<dbReference type="InterPro" id="IPR004839">
    <property type="entry name" value="Aminotransferase_I/II_large"/>
</dbReference>
<dbReference type="FunFam" id="3.90.1150.10:FF:000010">
    <property type="entry name" value="Alanine aminotransferase 2"/>
    <property type="match status" value="1"/>
</dbReference>
<dbReference type="Gene3D" id="3.40.640.10">
    <property type="entry name" value="Type I PLP-dependent aspartate aminotransferase-like (Major domain)"/>
    <property type="match status" value="1"/>
</dbReference>
<evidence type="ECO:0000256" key="4">
    <source>
        <dbReference type="ARBA" id="ARBA00022679"/>
    </source>
</evidence>
<evidence type="ECO:0000256" key="9">
    <source>
        <dbReference type="ARBA" id="ARBA00047412"/>
    </source>
</evidence>
<gene>
    <name evidence="11" type="ORF">OCTVUL_1B029510</name>
</gene>
<accession>A0AA36BKY3</accession>
<name>A0AA36BKY3_OCTVU</name>
<comment type="subunit">
    <text evidence="2">Homodimer.</text>
</comment>
<organism evidence="11 12">
    <name type="scientific">Octopus vulgaris</name>
    <name type="common">Common octopus</name>
    <dbReference type="NCBI Taxonomy" id="6645"/>
    <lineage>
        <taxon>Eukaryota</taxon>
        <taxon>Metazoa</taxon>
        <taxon>Spiralia</taxon>
        <taxon>Lophotrochozoa</taxon>
        <taxon>Mollusca</taxon>
        <taxon>Cephalopoda</taxon>
        <taxon>Coleoidea</taxon>
        <taxon>Octopodiformes</taxon>
        <taxon>Octopoda</taxon>
        <taxon>Incirrata</taxon>
        <taxon>Octopodidae</taxon>
        <taxon>Octopus</taxon>
    </lineage>
</organism>
<dbReference type="Proteomes" id="UP001162480">
    <property type="component" value="Chromosome 17"/>
</dbReference>
<evidence type="ECO:0000256" key="5">
    <source>
        <dbReference type="ARBA" id="ARBA00022898"/>
    </source>
</evidence>
<dbReference type="SUPFAM" id="SSF53383">
    <property type="entry name" value="PLP-dependent transferases"/>
    <property type="match status" value="1"/>
</dbReference>
<comment type="cofactor">
    <cofactor evidence="1">
        <name>pyridoxal 5'-phosphate</name>
        <dbReference type="ChEBI" id="CHEBI:597326"/>
    </cofactor>
</comment>
<comment type="pathway">
    <text evidence="6">Amino-acid degradation; L-alanine degradation via transaminase pathway; pyruvate from L-alanine: step 1/1.</text>
</comment>
<evidence type="ECO:0000256" key="1">
    <source>
        <dbReference type="ARBA" id="ARBA00001933"/>
    </source>
</evidence>
<dbReference type="EC" id="2.6.1.2" evidence="8"/>
<dbReference type="PANTHER" id="PTHR11751">
    <property type="entry name" value="ALANINE AMINOTRANSFERASE"/>
    <property type="match status" value="1"/>
</dbReference>
<evidence type="ECO:0000256" key="8">
    <source>
        <dbReference type="ARBA" id="ARBA00026106"/>
    </source>
</evidence>
<dbReference type="FunFam" id="1.10.287.1970:FF:000001">
    <property type="entry name" value="Alanine aminotransferase 2"/>
    <property type="match status" value="1"/>
</dbReference>
<dbReference type="EMBL" id="OX597830">
    <property type="protein sequence ID" value="CAI9735401.1"/>
    <property type="molecule type" value="Genomic_DNA"/>
</dbReference>
<reference evidence="11" key="1">
    <citation type="submission" date="2023-08" db="EMBL/GenBank/DDBJ databases">
        <authorList>
            <person name="Alioto T."/>
            <person name="Alioto T."/>
            <person name="Gomez Garrido J."/>
        </authorList>
    </citation>
    <scope>NUCLEOTIDE SEQUENCE</scope>
</reference>
<dbReference type="CDD" id="cd00609">
    <property type="entry name" value="AAT_like"/>
    <property type="match status" value="1"/>
</dbReference>
<evidence type="ECO:0000256" key="2">
    <source>
        <dbReference type="ARBA" id="ARBA00011738"/>
    </source>
</evidence>
<dbReference type="InterPro" id="IPR015422">
    <property type="entry name" value="PyrdxlP-dep_Trfase_small"/>
</dbReference>
<keyword evidence="3" id="KW-0032">Aminotransferase</keyword>
<evidence type="ECO:0000256" key="3">
    <source>
        <dbReference type="ARBA" id="ARBA00022576"/>
    </source>
</evidence>
<feature type="domain" description="Aminotransferase class I/classII large" evidence="10">
    <location>
        <begin position="142"/>
        <end position="494"/>
    </location>
</feature>
<evidence type="ECO:0000256" key="7">
    <source>
        <dbReference type="ARBA" id="ARBA00025785"/>
    </source>
</evidence>
<evidence type="ECO:0000313" key="12">
    <source>
        <dbReference type="Proteomes" id="UP001162480"/>
    </source>
</evidence>
<dbReference type="Pfam" id="PF00155">
    <property type="entry name" value="Aminotran_1_2"/>
    <property type="match status" value="1"/>
</dbReference>
<protein>
    <recommendedName>
        <fullName evidence="8">alanine transaminase</fullName>
        <ecNumber evidence="8">2.6.1.2</ecNumber>
    </recommendedName>
</protein>
<comment type="similarity">
    <text evidence="7">Belongs to the class-I pyridoxal-phosphate-dependent aminotransferase family. Alanine aminotransferase subfamily.</text>
</comment>
<dbReference type="Gene3D" id="1.10.287.1970">
    <property type="match status" value="1"/>
</dbReference>
<evidence type="ECO:0000259" key="10">
    <source>
        <dbReference type="Pfam" id="PF00155"/>
    </source>
</evidence>
<comment type="catalytic activity">
    <reaction evidence="9">
        <text>L-alanine + 2-oxoglutarate = pyruvate + L-glutamate</text>
        <dbReference type="Rhea" id="RHEA:19453"/>
        <dbReference type="ChEBI" id="CHEBI:15361"/>
        <dbReference type="ChEBI" id="CHEBI:16810"/>
        <dbReference type="ChEBI" id="CHEBI:29985"/>
        <dbReference type="ChEBI" id="CHEBI:57972"/>
        <dbReference type="EC" id="2.6.1.2"/>
    </reaction>
</comment>
<dbReference type="PANTHER" id="PTHR11751:SF29">
    <property type="entry name" value="ALANINE TRANSAMINASE"/>
    <property type="match status" value="1"/>
</dbReference>
<keyword evidence="5" id="KW-0663">Pyridoxal phosphate</keyword>
<sequence length="520" mass="57994">MHCVRQKSVSVLSRQCCGGFHNLIPGFIEPAPKWNLQRQLRRTKVLSVASMNPHVKEMEYAVRGPIVIRAAEIEADLNKGVPKPFTEVIRANIGDCHATGQSPIKFLRQVVTLCVFPDLMTEPNFPSDAKDRAQRILNDCGGKSVGAYSDSAGLMVVRKDIADFISKRDGQPASFENVYLSTGASDGIKTIMKMLMTGKSGKDRAGVMIPIPQYPLYTATTAEYNAYTINYYLDEDNKWALNIPDLEKSLDAARPHCKPRAIVVINPGNPTGQVLSRKNIEDVIKFAKRENLFILADEVYQDNVYDENSEFFSFKKVLTEMGPDYNNVELASFMSSSKGFMGECGFRAGYFEAVNLDPEVVPYLNKSISAKLCSSVPGQALMDVIVNPPKPSEPSYTHFMQEKENVLSQLKEKALLTTNTFNSIEGMKCNILQGAMYAFPRIFLPPKAIETAKSMGISPDFLYCSELLEATGICVVPGSGFGQQEGTYHFRSTILPQLNELKKMMCGFQEFHEKFMNKYK</sequence>
<dbReference type="FunFam" id="3.40.640.10:FF:000012">
    <property type="entry name" value="alanine aminotransferase 2"/>
    <property type="match status" value="1"/>
</dbReference>
<keyword evidence="12" id="KW-1185">Reference proteome</keyword>
<dbReference type="AlphaFoldDB" id="A0AA36BKY3"/>
<keyword evidence="4" id="KW-0808">Transferase</keyword>
<evidence type="ECO:0000256" key="6">
    <source>
        <dbReference type="ARBA" id="ARBA00025708"/>
    </source>
</evidence>
<proteinExistence type="inferred from homology"/>
<dbReference type="InterPro" id="IPR015424">
    <property type="entry name" value="PyrdxlP-dep_Trfase"/>
</dbReference>
<evidence type="ECO:0000313" key="11">
    <source>
        <dbReference type="EMBL" id="CAI9735401.1"/>
    </source>
</evidence>
<dbReference type="InterPro" id="IPR045088">
    <property type="entry name" value="ALAT1/2-like"/>
</dbReference>
<dbReference type="Gene3D" id="3.90.1150.10">
    <property type="entry name" value="Aspartate Aminotransferase, domain 1"/>
    <property type="match status" value="1"/>
</dbReference>
<dbReference type="InterPro" id="IPR015421">
    <property type="entry name" value="PyrdxlP-dep_Trfase_major"/>
</dbReference>
<dbReference type="GO" id="GO:0030170">
    <property type="term" value="F:pyridoxal phosphate binding"/>
    <property type="evidence" value="ECO:0007669"/>
    <property type="project" value="InterPro"/>
</dbReference>